<evidence type="ECO:0000256" key="1">
    <source>
        <dbReference type="SAM" id="MobiDB-lite"/>
    </source>
</evidence>
<feature type="region of interest" description="Disordered" evidence="1">
    <location>
        <begin position="39"/>
        <end position="84"/>
    </location>
</feature>
<name>A0A143C2J5_9ACTN</name>
<dbReference type="EMBL" id="CP015098">
    <property type="protein sequence ID" value="AMW11634.1"/>
    <property type="molecule type" value="Genomic_DNA"/>
</dbReference>
<keyword evidence="3" id="KW-1185">Reference proteome</keyword>
<dbReference type="Proteomes" id="UP000076096">
    <property type="component" value="Chromosome"/>
</dbReference>
<dbReference type="KEGG" id="stsi:A4E84_20330"/>
<proteinExistence type="predicted"/>
<reference evidence="3" key="1">
    <citation type="submission" date="2016-04" db="EMBL/GenBank/DDBJ databases">
        <authorList>
            <person name="Zhang B."/>
        </authorList>
    </citation>
    <scope>NUCLEOTIDE SEQUENCE [LARGE SCALE GENOMIC DNA]</scope>
    <source>
        <strain evidence="3">S10</strain>
    </source>
</reference>
<dbReference type="RefSeq" id="WP_062927949.1">
    <property type="nucleotide sequence ID" value="NZ_CP015098.1"/>
</dbReference>
<protein>
    <submittedName>
        <fullName evidence="2">Uncharacterized protein</fullName>
    </submittedName>
</protein>
<accession>A0A143C2J5</accession>
<gene>
    <name evidence="2" type="ORF">A4E84_20330</name>
</gene>
<evidence type="ECO:0000313" key="3">
    <source>
        <dbReference type="Proteomes" id="UP000076096"/>
    </source>
</evidence>
<sequence length="147" mass="15931">MIRVAGRCPGCHGTSLFLGEGAHVTCSRLECPNPTAVDELLHGEAQDSTSAGGAEPDSYDDGRPEPPSDEELNSPLPVRPDPRQPAYDAVYEYIRGLGDYLPPDRVHRNAVIWRAVQGALDAAHVGRCVSSHCVEGDHMVFVEEQQL</sequence>
<dbReference type="STRING" id="1783515.A4E84_20330"/>
<organism evidence="2 3">
    <name type="scientific">Streptomyces qaidamensis</name>
    <dbReference type="NCBI Taxonomy" id="1783515"/>
    <lineage>
        <taxon>Bacteria</taxon>
        <taxon>Bacillati</taxon>
        <taxon>Actinomycetota</taxon>
        <taxon>Actinomycetes</taxon>
        <taxon>Kitasatosporales</taxon>
        <taxon>Streptomycetaceae</taxon>
        <taxon>Streptomyces</taxon>
        <taxon>Streptomyces aurantiacus group</taxon>
    </lineage>
</organism>
<dbReference type="AlphaFoldDB" id="A0A143C2J5"/>
<evidence type="ECO:0000313" key="2">
    <source>
        <dbReference type="EMBL" id="AMW11634.1"/>
    </source>
</evidence>